<protein>
    <recommendedName>
        <fullName evidence="3">Nucleotide-diphospho-sugar transferase domain-containing protein</fullName>
    </recommendedName>
</protein>
<organism evidence="1 2">
    <name type="scientific">Aureococcus anophagefferens</name>
    <name type="common">Harmful bloom alga</name>
    <dbReference type="NCBI Taxonomy" id="44056"/>
    <lineage>
        <taxon>Eukaryota</taxon>
        <taxon>Sar</taxon>
        <taxon>Stramenopiles</taxon>
        <taxon>Ochrophyta</taxon>
        <taxon>Pelagophyceae</taxon>
        <taxon>Pelagomonadales</taxon>
        <taxon>Pelagomonadaceae</taxon>
        <taxon>Aureococcus</taxon>
    </lineage>
</organism>
<comment type="caution">
    <text evidence="1">The sequence shown here is derived from an EMBL/GenBank/DDBJ whole genome shotgun (WGS) entry which is preliminary data.</text>
</comment>
<gene>
    <name evidence="1" type="ORF">SO694_00048162</name>
</gene>
<reference evidence="1 2" key="1">
    <citation type="submission" date="2024-03" db="EMBL/GenBank/DDBJ databases">
        <title>Aureococcus anophagefferens CCMP1851 and Kratosvirus quantuckense: Draft genome of a second virus-susceptible host strain in the model system.</title>
        <authorList>
            <person name="Chase E."/>
            <person name="Truchon A.R."/>
            <person name="Schepens W."/>
            <person name="Wilhelm S.W."/>
        </authorList>
    </citation>
    <scope>NUCLEOTIDE SEQUENCE [LARGE SCALE GENOMIC DNA]</scope>
    <source>
        <strain evidence="1 2">CCMP1851</strain>
    </source>
</reference>
<dbReference type="EMBL" id="JBBJCI010000079">
    <property type="protein sequence ID" value="KAK7249385.1"/>
    <property type="molecule type" value="Genomic_DNA"/>
</dbReference>
<sequence>MASRRATFLFASCLALERSDLQLLALSSTLALSGLGVKFILGPALVDAAPPPASGYDAELAAHVRRCASERRETAFCWMADASRVDGGCSFARARRASSPAAARRAGPALALRFDGGRAWTAEPHTLNASAAFAAKPRLCAFADPSLGPRDVAPAVLVVANDLEYLFRLWPYFVNKILWACVTLLAAYALLNDARVDGLYFIDMDAYAPPEAFGVVPPLFAAAHGDGRVDVLFENARDPRTFWHIHGDTFYLRDAPLSRLFLREWITWRCGFKDQYSLWHAVLSLAGRAGCLRYADEIFVNMTYQEALHVDLPRFPNLALSCAGRLAACPERAAALYNITHQLWRHRGISAKATRAYAYAAGGATREVLVGDMLRADNGTAGDLLAALGLARADAATWLGVVV</sequence>
<proteinExistence type="predicted"/>
<keyword evidence="2" id="KW-1185">Reference proteome</keyword>
<evidence type="ECO:0000313" key="2">
    <source>
        <dbReference type="Proteomes" id="UP001363151"/>
    </source>
</evidence>
<evidence type="ECO:0008006" key="3">
    <source>
        <dbReference type="Google" id="ProtNLM"/>
    </source>
</evidence>
<name>A0ABR1G871_AURAN</name>
<evidence type="ECO:0000313" key="1">
    <source>
        <dbReference type="EMBL" id="KAK7249385.1"/>
    </source>
</evidence>
<dbReference type="Proteomes" id="UP001363151">
    <property type="component" value="Unassembled WGS sequence"/>
</dbReference>
<accession>A0ABR1G871</accession>